<keyword evidence="7" id="KW-0554">One-carbon metabolism</keyword>
<evidence type="ECO:0000313" key="12">
    <source>
        <dbReference type="EMBL" id="SUZ77363.1"/>
    </source>
</evidence>
<dbReference type="CDD" id="cd00378">
    <property type="entry name" value="SHMT"/>
    <property type="match status" value="1"/>
</dbReference>
<evidence type="ECO:0000256" key="9">
    <source>
        <dbReference type="ARBA" id="ARBA00022679"/>
    </source>
</evidence>
<dbReference type="InterPro" id="IPR015421">
    <property type="entry name" value="PyrdxlP-dep_Trfase_major"/>
</dbReference>
<comment type="cofactor">
    <cofactor evidence="2">
        <name>pyridoxal 5'-phosphate</name>
        <dbReference type="ChEBI" id="CHEBI:597326"/>
    </cofactor>
</comment>
<protein>
    <recommendedName>
        <fullName evidence="11">Serine hydroxymethyltransferase-like domain-containing protein</fullName>
    </recommendedName>
</protein>
<dbReference type="Pfam" id="PF00464">
    <property type="entry name" value="SHMT"/>
    <property type="match status" value="1"/>
</dbReference>
<dbReference type="SUPFAM" id="SSF53383">
    <property type="entry name" value="PLP-dependent transferases"/>
    <property type="match status" value="1"/>
</dbReference>
<dbReference type="EMBL" id="UINC01001314">
    <property type="protein sequence ID" value="SUZ77363.1"/>
    <property type="molecule type" value="Genomic_DNA"/>
</dbReference>
<dbReference type="GO" id="GO:0004372">
    <property type="term" value="F:glycine hydroxymethyltransferase activity"/>
    <property type="evidence" value="ECO:0007669"/>
    <property type="project" value="UniProtKB-EC"/>
</dbReference>
<dbReference type="FunFam" id="3.40.640.10:FF:000001">
    <property type="entry name" value="Serine hydroxymethyltransferase"/>
    <property type="match status" value="1"/>
</dbReference>
<comment type="similarity">
    <text evidence="4">Belongs to the SHMT family.</text>
</comment>
<evidence type="ECO:0000256" key="1">
    <source>
        <dbReference type="ARBA" id="ARBA00001528"/>
    </source>
</evidence>
<dbReference type="AlphaFoldDB" id="A0A381QI98"/>
<dbReference type="NCBIfam" id="NF000586">
    <property type="entry name" value="PRK00011.1"/>
    <property type="match status" value="1"/>
</dbReference>
<keyword evidence="10" id="KW-0663">Pyridoxal phosphate</keyword>
<dbReference type="PIRSF" id="PIRSF000412">
    <property type="entry name" value="SHMT"/>
    <property type="match status" value="1"/>
</dbReference>
<dbReference type="InterPro" id="IPR001085">
    <property type="entry name" value="Ser_HO-MeTrfase"/>
</dbReference>
<dbReference type="PANTHER" id="PTHR11680">
    <property type="entry name" value="SERINE HYDROXYMETHYLTRANSFERASE"/>
    <property type="match status" value="1"/>
</dbReference>
<dbReference type="GO" id="GO:0005829">
    <property type="term" value="C:cytosol"/>
    <property type="evidence" value="ECO:0007669"/>
    <property type="project" value="TreeGrafter"/>
</dbReference>
<dbReference type="GO" id="GO:0030170">
    <property type="term" value="F:pyridoxal phosphate binding"/>
    <property type="evidence" value="ECO:0007669"/>
    <property type="project" value="InterPro"/>
</dbReference>
<evidence type="ECO:0000256" key="7">
    <source>
        <dbReference type="ARBA" id="ARBA00022563"/>
    </source>
</evidence>
<evidence type="ECO:0000259" key="11">
    <source>
        <dbReference type="Pfam" id="PF00464"/>
    </source>
</evidence>
<evidence type="ECO:0000256" key="6">
    <source>
        <dbReference type="ARBA" id="ARBA00022490"/>
    </source>
</evidence>
<evidence type="ECO:0000256" key="2">
    <source>
        <dbReference type="ARBA" id="ARBA00001933"/>
    </source>
</evidence>
<feature type="domain" description="Serine hydroxymethyltransferase-like" evidence="11">
    <location>
        <begin position="6"/>
        <end position="399"/>
    </location>
</feature>
<dbReference type="InterPro" id="IPR015422">
    <property type="entry name" value="PyrdxlP-dep_Trfase_small"/>
</dbReference>
<name>A0A381QI98_9ZZZZ</name>
<dbReference type="InterPro" id="IPR039429">
    <property type="entry name" value="SHMT-like_dom"/>
</dbReference>
<keyword evidence="9" id="KW-0808">Transferase</keyword>
<keyword evidence="8" id="KW-0028">Amino-acid biosynthesis</keyword>
<keyword evidence="6" id="KW-0963">Cytoplasm</keyword>
<dbReference type="GO" id="GO:0019264">
    <property type="term" value="P:glycine biosynthetic process from serine"/>
    <property type="evidence" value="ECO:0007669"/>
    <property type="project" value="InterPro"/>
</dbReference>
<evidence type="ECO:0000256" key="8">
    <source>
        <dbReference type="ARBA" id="ARBA00022605"/>
    </source>
</evidence>
<evidence type="ECO:0000256" key="4">
    <source>
        <dbReference type="ARBA" id="ARBA00006376"/>
    </source>
</evidence>
<dbReference type="PANTHER" id="PTHR11680:SF35">
    <property type="entry name" value="SERINE HYDROXYMETHYLTRANSFERASE 1"/>
    <property type="match status" value="1"/>
</dbReference>
<evidence type="ECO:0000256" key="10">
    <source>
        <dbReference type="ARBA" id="ARBA00022898"/>
    </source>
</evidence>
<comment type="catalytic activity">
    <reaction evidence="1">
        <text>(6R)-5,10-methylene-5,6,7,8-tetrahydrofolate + glycine + H2O = (6S)-5,6,7,8-tetrahydrofolate + L-serine</text>
        <dbReference type="Rhea" id="RHEA:15481"/>
        <dbReference type="ChEBI" id="CHEBI:15377"/>
        <dbReference type="ChEBI" id="CHEBI:15636"/>
        <dbReference type="ChEBI" id="CHEBI:33384"/>
        <dbReference type="ChEBI" id="CHEBI:57305"/>
        <dbReference type="ChEBI" id="CHEBI:57453"/>
        <dbReference type="EC" id="2.1.2.1"/>
    </reaction>
</comment>
<sequence length="436" mass="47980">MTNTELKTSDPELFNILFNEIVREDTTLELIASENFVSYPVLEMAGGIMTNKYAEGYPGKRYYGGCEFVDQAENLANDRAKRLFGVEYSNVQPHSGSQANMAVLMTFIKPGDTILGLDLAHGGHLTHGSKVNFSGKLYNSIFYQVDKDTGLVNFDEVIKLAREHKPKLIICGGSAYPRFIEFQDFKQIADDVGAYLMADIAHPSGLVAAGIHPSPVPFCNVITTTTHKTLRGPRGGMIMMGKDDLNPWDIVAPKSGRVKRISELLDNSVMPGVQGGPLMHIIAAKAVAFGEALRPEFKVYAQQIIDNAKTMADEFITRDYQLVSGGTDTHVILIDLTNKDITGKAAEESLEKAGITVNKNMIPFDEKSPFITSGIRIGTPAITTRGMQRDDMKKIVSLIDAVLKNPNDDQKLSSVKAEVKELCKSFPLYPELRDQN</sequence>
<dbReference type="Gene3D" id="3.90.1150.10">
    <property type="entry name" value="Aspartate Aminotransferase, domain 1"/>
    <property type="match status" value="1"/>
</dbReference>
<comment type="subcellular location">
    <subcellularLocation>
        <location evidence="3">Cytoplasm</location>
    </subcellularLocation>
</comment>
<reference evidence="12" key="1">
    <citation type="submission" date="2018-05" db="EMBL/GenBank/DDBJ databases">
        <authorList>
            <person name="Lanie J.A."/>
            <person name="Ng W.-L."/>
            <person name="Kazmierczak K.M."/>
            <person name="Andrzejewski T.M."/>
            <person name="Davidsen T.M."/>
            <person name="Wayne K.J."/>
            <person name="Tettelin H."/>
            <person name="Glass J.I."/>
            <person name="Rusch D."/>
            <person name="Podicherti R."/>
            <person name="Tsui H.-C.T."/>
            <person name="Winkler M.E."/>
        </authorList>
    </citation>
    <scope>NUCLEOTIDE SEQUENCE</scope>
</reference>
<proteinExistence type="inferred from homology"/>
<dbReference type="FunFam" id="3.90.1150.10:FF:000003">
    <property type="entry name" value="Serine hydroxymethyltransferase"/>
    <property type="match status" value="1"/>
</dbReference>
<gene>
    <name evidence="12" type="ORF">METZ01_LOCUS30217</name>
</gene>
<evidence type="ECO:0000256" key="5">
    <source>
        <dbReference type="ARBA" id="ARBA00011738"/>
    </source>
</evidence>
<dbReference type="InterPro" id="IPR015424">
    <property type="entry name" value="PyrdxlP-dep_Trfase"/>
</dbReference>
<comment type="subunit">
    <text evidence="5">Homodimer.</text>
</comment>
<dbReference type="GO" id="GO:0035999">
    <property type="term" value="P:tetrahydrofolate interconversion"/>
    <property type="evidence" value="ECO:0007669"/>
    <property type="project" value="InterPro"/>
</dbReference>
<dbReference type="Gene3D" id="3.40.640.10">
    <property type="entry name" value="Type I PLP-dependent aspartate aminotransferase-like (Major domain)"/>
    <property type="match status" value="1"/>
</dbReference>
<dbReference type="InterPro" id="IPR049943">
    <property type="entry name" value="Ser_HO-MeTrfase-like"/>
</dbReference>
<evidence type="ECO:0000256" key="3">
    <source>
        <dbReference type="ARBA" id="ARBA00004496"/>
    </source>
</evidence>
<organism evidence="12">
    <name type="scientific">marine metagenome</name>
    <dbReference type="NCBI Taxonomy" id="408172"/>
    <lineage>
        <taxon>unclassified sequences</taxon>
        <taxon>metagenomes</taxon>
        <taxon>ecological metagenomes</taxon>
    </lineage>
</organism>
<dbReference type="HAMAP" id="MF_00051">
    <property type="entry name" value="SHMT"/>
    <property type="match status" value="1"/>
</dbReference>
<accession>A0A381QI98</accession>